<reference evidence="1 2" key="1">
    <citation type="submission" date="2019-06" db="EMBL/GenBank/DDBJ databases">
        <title>Draft genomes of female and male turbot (Scophthalmus maximus).</title>
        <authorList>
            <person name="Xu H."/>
            <person name="Xu X.-W."/>
            <person name="Shao C."/>
            <person name="Chen S."/>
        </authorList>
    </citation>
    <scope>NUCLEOTIDE SEQUENCE [LARGE SCALE GENOMIC DNA]</scope>
    <source>
        <strain evidence="1">Ysfricsl-2016a</strain>
        <tissue evidence="1">Blood</tissue>
    </source>
</reference>
<evidence type="ECO:0000313" key="1">
    <source>
        <dbReference type="EMBL" id="KAF0041993.1"/>
    </source>
</evidence>
<organism evidence="1 2">
    <name type="scientific">Scophthalmus maximus</name>
    <name type="common">Turbot</name>
    <name type="synonym">Psetta maxima</name>
    <dbReference type="NCBI Taxonomy" id="52904"/>
    <lineage>
        <taxon>Eukaryota</taxon>
        <taxon>Metazoa</taxon>
        <taxon>Chordata</taxon>
        <taxon>Craniata</taxon>
        <taxon>Vertebrata</taxon>
        <taxon>Euteleostomi</taxon>
        <taxon>Actinopterygii</taxon>
        <taxon>Neopterygii</taxon>
        <taxon>Teleostei</taxon>
        <taxon>Neoteleostei</taxon>
        <taxon>Acanthomorphata</taxon>
        <taxon>Carangaria</taxon>
        <taxon>Pleuronectiformes</taxon>
        <taxon>Pleuronectoidei</taxon>
        <taxon>Scophthalmidae</taxon>
        <taxon>Scophthalmus</taxon>
    </lineage>
</organism>
<gene>
    <name evidence="1" type="ORF">F2P81_005525</name>
</gene>
<protein>
    <submittedName>
        <fullName evidence="1">Uncharacterized protein</fullName>
    </submittedName>
</protein>
<dbReference type="Proteomes" id="UP000438429">
    <property type="component" value="Unassembled WGS sequence"/>
</dbReference>
<comment type="caution">
    <text evidence="1">The sequence shown here is derived from an EMBL/GenBank/DDBJ whole genome shotgun (WGS) entry which is preliminary data.</text>
</comment>
<dbReference type="EMBL" id="VEVO01000005">
    <property type="protein sequence ID" value="KAF0041993.1"/>
    <property type="molecule type" value="Genomic_DNA"/>
</dbReference>
<name>A0A6A4T7H3_SCOMX</name>
<proteinExistence type="predicted"/>
<accession>A0A6A4T7H3</accession>
<dbReference type="AlphaFoldDB" id="A0A6A4T7H3"/>
<sequence>MHPFRLCDGVATLHKSNLRSSRGRSWLRGLDRRYSHAFSFGCSVYVQDRRRRSECALAFHWQKINLDAFFLAF</sequence>
<evidence type="ECO:0000313" key="2">
    <source>
        <dbReference type="Proteomes" id="UP000438429"/>
    </source>
</evidence>